<proteinExistence type="predicted"/>
<evidence type="ECO:0000313" key="2">
    <source>
        <dbReference type="Proteomes" id="UP000728968"/>
    </source>
</evidence>
<evidence type="ECO:0000313" key="1">
    <source>
        <dbReference type="EMBL" id="MBM6876442.1"/>
    </source>
</evidence>
<comment type="caution">
    <text evidence="1">The sequence shown here is derived from an EMBL/GenBank/DDBJ whole genome shotgun (WGS) entry which is preliminary data.</text>
</comment>
<organism evidence="1 2">
    <name type="scientific">Fusobacterium mortiferum</name>
    <dbReference type="NCBI Taxonomy" id="850"/>
    <lineage>
        <taxon>Bacteria</taxon>
        <taxon>Fusobacteriati</taxon>
        <taxon>Fusobacteriota</taxon>
        <taxon>Fusobacteriia</taxon>
        <taxon>Fusobacteriales</taxon>
        <taxon>Fusobacteriaceae</taxon>
        <taxon>Fusobacterium</taxon>
    </lineage>
</organism>
<dbReference type="RefSeq" id="WP_204717021.1">
    <property type="nucleotide sequence ID" value="NZ_JACJLT010000398.1"/>
</dbReference>
<sequence>LNSWKYVSNLFAQDIENKSLTEEDIKILSKRKNSEKLEEWFIKQLQFMDDIIKKYNDKMFEFKKFYSSLALQRIFFEREFFFNFFPYIQEKYSENKMSINLPYSTNKENIKKICNGYSI</sequence>
<name>A0ABS2G5P7_FUSMR</name>
<feature type="non-terminal residue" evidence="1">
    <location>
        <position position="119"/>
    </location>
</feature>
<dbReference type="EMBL" id="JACJLT010000398">
    <property type="protein sequence ID" value="MBM6876442.1"/>
    <property type="molecule type" value="Genomic_DNA"/>
</dbReference>
<protein>
    <submittedName>
        <fullName evidence="1">Uncharacterized protein</fullName>
    </submittedName>
</protein>
<keyword evidence="2" id="KW-1185">Reference proteome</keyword>
<gene>
    <name evidence="1" type="ORF">H6A04_12520</name>
</gene>
<dbReference type="Proteomes" id="UP000728968">
    <property type="component" value="Unassembled WGS sequence"/>
</dbReference>
<accession>A0ABS2G5P7</accession>
<feature type="non-terminal residue" evidence="1">
    <location>
        <position position="1"/>
    </location>
</feature>
<reference evidence="1 2" key="1">
    <citation type="journal article" date="2021" name="Sci. Rep.">
        <title>The distribution of antibiotic resistance genes in chicken gut microbiota commensals.</title>
        <authorList>
            <person name="Juricova H."/>
            <person name="Matiasovicova J."/>
            <person name="Kubasova T."/>
            <person name="Cejkova D."/>
            <person name="Rychlik I."/>
        </authorList>
    </citation>
    <scope>NUCLEOTIDE SEQUENCE [LARGE SCALE GENOMIC DNA]</scope>
    <source>
        <strain evidence="1 2">An425</strain>
    </source>
</reference>